<dbReference type="InterPro" id="IPR055101">
    <property type="entry name" value="AIPR_N"/>
</dbReference>
<dbReference type="AlphaFoldDB" id="A0A1I2F122"/>
<dbReference type="RefSeq" id="WP_093924998.1">
    <property type="nucleotide sequence ID" value="NZ_FOMW01000014.1"/>
</dbReference>
<dbReference type="Pfam" id="PF22879">
    <property type="entry name" value="AIPR_N"/>
    <property type="match status" value="1"/>
</dbReference>
<keyword evidence="3" id="KW-1185">Reference proteome</keyword>
<gene>
    <name evidence="2" type="ORF">SAMN04488523_11430</name>
</gene>
<feature type="domain" description="Abortive infection phage resistance protein N-terminal" evidence="1">
    <location>
        <begin position="30"/>
        <end position="183"/>
    </location>
</feature>
<dbReference type="OrthoDB" id="9806213at2"/>
<dbReference type="EMBL" id="FOMW01000014">
    <property type="protein sequence ID" value="SFE98693.1"/>
    <property type="molecule type" value="Genomic_DNA"/>
</dbReference>
<evidence type="ECO:0000259" key="1">
    <source>
        <dbReference type="Pfam" id="PF22879"/>
    </source>
</evidence>
<evidence type="ECO:0000313" key="3">
    <source>
        <dbReference type="Proteomes" id="UP000198977"/>
    </source>
</evidence>
<protein>
    <recommendedName>
        <fullName evidence="1">Abortive infection phage resistance protein N-terminal domain-containing protein</fullName>
    </recommendedName>
</protein>
<sequence>MDQLNNFHDAVLKELIQENADSGVSLDEAFFERMTGLLEYEGEIATSDRIGFSGQNSGKTVRIDGMGGDPRESDGVLSVIICDFYEDRDPVKINAQAAKKAFSHLINFVAASRRTAFRDELIDGSSEAGAAKAISSAWSSIVKIKLILVTNAIYSARTDAVLAGNITDIPVTYNIWDLNRFQRYETSGQTREKLEVNFKDDFGASIPALAASSTGV</sequence>
<dbReference type="Proteomes" id="UP000198977">
    <property type="component" value="Unassembled WGS sequence"/>
</dbReference>
<reference evidence="2 3" key="1">
    <citation type="submission" date="2016-10" db="EMBL/GenBank/DDBJ databases">
        <authorList>
            <person name="de Groot N.N."/>
        </authorList>
    </citation>
    <scope>NUCLEOTIDE SEQUENCE [LARGE SCALE GENOMIC DNA]</scope>
    <source>
        <strain evidence="2 3">DSM 11443</strain>
    </source>
</reference>
<accession>A0A1I2F122</accession>
<name>A0A1I2F122_9RHOB</name>
<evidence type="ECO:0000313" key="2">
    <source>
        <dbReference type="EMBL" id="SFE98693.1"/>
    </source>
</evidence>
<organism evidence="2 3">
    <name type="scientific">Sulfitobacter brevis</name>
    <dbReference type="NCBI Taxonomy" id="74348"/>
    <lineage>
        <taxon>Bacteria</taxon>
        <taxon>Pseudomonadati</taxon>
        <taxon>Pseudomonadota</taxon>
        <taxon>Alphaproteobacteria</taxon>
        <taxon>Rhodobacterales</taxon>
        <taxon>Roseobacteraceae</taxon>
        <taxon>Sulfitobacter</taxon>
    </lineage>
</organism>
<proteinExistence type="predicted"/>
<dbReference type="STRING" id="74348.SAMN04488523_11430"/>